<feature type="domain" description="Glycine dehydrogenase C-terminal" evidence="1">
    <location>
        <begin position="1"/>
        <end position="30"/>
    </location>
</feature>
<dbReference type="InterPro" id="IPR015424">
    <property type="entry name" value="PyrdxlP-dep_Trfase"/>
</dbReference>
<gene>
    <name evidence="2" type="primary">gcvPB_21</name>
    <name evidence="2" type="ORF">SDC9_187214</name>
</gene>
<accession>A0A645HKZ0</accession>
<evidence type="ECO:0000313" key="2">
    <source>
        <dbReference type="EMBL" id="MPN39685.1"/>
    </source>
</evidence>
<dbReference type="InterPro" id="IPR049316">
    <property type="entry name" value="GDC-P_C"/>
</dbReference>
<reference evidence="2" key="1">
    <citation type="submission" date="2019-08" db="EMBL/GenBank/DDBJ databases">
        <authorList>
            <person name="Kucharzyk K."/>
            <person name="Murdoch R.W."/>
            <person name="Higgins S."/>
            <person name="Loffler F."/>
        </authorList>
    </citation>
    <scope>NUCLEOTIDE SEQUENCE</scope>
</reference>
<sequence length="61" mass="6758">MIEPTETESKETLDGFIEVMRKIAQEAKEDATLITNAPQTTVVGRLDEATAARKPVVKWKA</sequence>
<keyword evidence="2" id="KW-0560">Oxidoreductase</keyword>
<dbReference type="InterPro" id="IPR015422">
    <property type="entry name" value="PyrdxlP-dep_Trfase_small"/>
</dbReference>
<organism evidence="2">
    <name type="scientific">bioreactor metagenome</name>
    <dbReference type="NCBI Taxonomy" id="1076179"/>
    <lineage>
        <taxon>unclassified sequences</taxon>
        <taxon>metagenomes</taxon>
        <taxon>ecological metagenomes</taxon>
    </lineage>
</organism>
<comment type="caution">
    <text evidence="2">The sequence shown here is derived from an EMBL/GenBank/DDBJ whole genome shotgun (WGS) entry which is preliminary data.</text>
</comment>
<dbReference type="GO" id="GO:0004375">
    <property type="term" value="F:glycine dehydrogenase (decarboxylating) activity"/>
    <property type="evidence" value="ECO:0007669"/>
    <property type="project" value="UniProtKB-EC"/>
</dbReference>
<dbReference type="SUPFAM" id="SSF53383">
    <property type="entry name" value="PLP-dependent transferases"/>
    <property type="match status" value="1"/>
</dbReference>
<proteinExistence type="predicted"/>
<dbReference type="Pfam" id="PF21478">
    <property type="entry name" value="GcvP2_C"/>
    <property type="match status" value="1"/>
</dbReference>
<evidence type="ECO:0000259" key="1">
    <source>
        <dbReference type="Pfam" id="PF21478"/>
    </source>
</evidence>
<dbReference type="EC" id="1.4.4.2" evidence="2"/>
<name>A0A645HKZ0_9ZZZZ</name>
<dbReference type="Gene3D" id="3.90.1150.10">
    <property type="entry name" value="Aspartate Aminotransferase, domain 1"/>
    <property type="match status" value="1"/>
</dbReference>
<protein>
    <submittedName>
        <fullName evidence="2">Putative glycine dehydrogenase (Decarboxylating) subunit 2</fullName>
        <ecNumber evidence="2">1.4.4.2</ecNumber>
    </submittedName>
</protein>
<dbReference type="EMBL" id="VSSQ01095643">
    <property type="protein sequence ID" value="MPN39685.1"/>
    <property type="molecule type" value="Genomic_DNA"/>
</dbReference>
<dbReference type="AlphaFoldDB" id="A0A645HKZ0"/>